<evidence type="ECO:0000256" key="8">
    <source>
        <dbReference type="ARBA" id="ARBA00022723"/>
    </source>
</evidence>
<evidence type="ECO:0000256" key="9">
    <source>
        <dbReference type="ARBA" id="ARBA00023235"/>
    </source>
</evidence>
<evidence type="ECO:0000313" key="11">
    <source>
        <dbReference type="EMBL" id="QDU26316.1"/>
    </source>
</evidence>
<dbReference type="PROSITE" id="PS01085">
    <property type="entry name" value="RIBUL_P_3_EPIMER_1"/>
    <property type="match status" value="1"/>
</dbReference>
<keyword evidence="8 10" id="KW-0479">Metal-binding</keyword>
<feature type="binding site" evidence="10">
    <location>
        <begin position="264"/>
        <end position="266"/>
    </location>
    <ligand>
        <name>substrate</name>
    </ligand>
</feature>
<feature type="binding site" evidence="10">
    <location>
        <position position="122"/>
    </location>
    <ligand>
        <name>a divalent metal cation</name>
        <dbReference type="ChEBI" id="CHEBI:60240"/>
    </ligand>
</feature>
<dbReference type="EC" id="5.1.3.1" evidence="7 10"/>
<evidence type="ECO:0000256" key="1">
    <source>
        <dbReference type="ARBA" id="ARBA00001782"/>
    </source>
</evidence>
<dbReference type="NCBIfam" id="TIGR01163">
    <property type="entry name" value="rpe"/>
    <property type="match status" value="1"/>
</dbReference>
<gene>
    <name evidence="10 11" type="primary">rpe</name>
    <name evidence="11" type="ORF">ETAA8_13940</name>
</gene>
<feature type="binding site" evidence="10">
    <location>
        <position position="153"/>
    </location>
    <ligand>
        <name>a divalent metal cation</name>
        <dbReference type="ChEBI" id="CHEBI:60240"/>
    </ligand>
</feature>
<dbReference type="GO" id="GO:0004750">
    <property type="term" value="F:D-ribulose-phosphate 3-epimerase activity"/>
    <property type="evidence" value="ECO:0007669"/>
    <property type="project" value="UniProtKB-UniRule"/>
</dbReference>
<feature type="binding site" evidence="10">
    <location>
        <begin position="286"/>
        <end position="287"/>
    </location>
    <ligand>
        <name>substrate</name>
    </ligand>
</feature>
<organism evidence="11 12">
    <name type="scientific">Anatilimnocola aggregata</name>
    <dbReference type="NCBI Taxonomy" id="2528021"/>
    <lineage>
        <taxon>Bacteria</taxon>
        <taxon>Pseudomonadati</taxon>
        <taxon>Planctomycetota</taxon>
        <taxon>Planctomycetia</taxon>
        <taxon>Pirellulales</taxon>
        <taxon>Pirellulaceae</taxon>
        <taxon>Anatilimnocola</taxon>
    </lineage>
</organism>
<feature type="active site" description="Proton acceptor" evidence="10">
    <location>
        <position position="122"/>
    </location>
</feature>
<comment type="cofactor">
    <cofactor evidence="10">
        <name>a divalent metal cation</name>
        <dbReference type="ChEBI" id="CHEBI:60240"/>
    </cofactor>
    <text evidence="10">Binds 1 divalent metal cation per subunit.</text>
</comment>
<dbReference type="AlphaFoldDB" id="A0A517Y7X0"/>
<reference evidence="11 12" key="1">
    <citation type="submission" date="2019-02" db="EMBL/GenBank/DDBJ databases">
        <title>Deep-cultivation of Planctomycetes and their phenomic and genomic characterization uncovers novel biology.</title>
        <authorList>
            <person name="Wiegand S."/>
            <person name="Jogler M."/>
            <person name="Boedeker C."/>
            <person name="Pinto D."/>
            <person name="Vollmers J."/>
            <person name="Rivas-Marin E."/>
            <person name="Kohn T."/>
            <person name="Peeters S.H."/>
            <person name="Heuer A."/>
            <person name="Rast P."/>
            <person name="Oberbeckmann S."/>
            <person name="Bunk B."/>
            <person name="Jeske O."/>
            <person name="Meyerdierks A."/>
            <person name="Storesund J.E."/>
            <person name="Kallscheuer N."/>
            <person name="Luecker S."/>
            <person name="Lage O.M."/>
            <person name="Pohl T."/>
            <person name="Merkel B.J."/>
            <person name="Hornburger P."/>
            <person name="Mueller R.-W."/>
            <person name="Bruemmer F."/>
            <person name="Labrenz M."/>
            <person name="Spormann A.M."/>
            <person name="Op den Camp H."/>
            <person name="Overmann J."/>
            <person name="Amann R."/>
            <person name="Jetten M.S.M."/>
            <person name="Mascher T."/>
            <person name="Medema M.H."/>
            <person name="Devos D.P."/>
            <person name="Kaster A.-K."/>
            <person name="Ovreas L."/>
            <person name="Rohde M."/>
            <person name="Galperin M.Y."/>
            <person name="Jogler C."/>
        </authorList>
    </citation>
    <scope>NUCLEOTIDE SEQUENCE [LARGE SCALE GENOMIC DNA]</scope>
    <source>
        <strain evidence="11 12">ETA_A8</strain>
    </source>
</reference>
<comment type="cofactor">
    <cofactor evidence="2">
        <name>Mn(2+)</name>
        <dbReference type="ChEBI" id="CHEBI:29035"/>
    </cofactor>
</comment>
<evidence type="ECO:0000256" key="4">
    <source>
        <dbReference type="ARBA" id="ARBA00001947"/>
    </source>
</evidence>
<keyword evidence="9 10" id="KW-0413">Isomerase</keyword>
<comment type="catalytic activity">
    <reaction evidence="1 10">
        <text>D-ribulose 5-phosphate = D-xylulose 5-phosphate</text>
        <dbReference type="Rhea" id="RHEA:13677"/>
        <dbReference type="ChEBI" id="CHEBI:57737"/>
        <dbReference type="ChEBI" id="CHEBI:58121"/>
        <dbReference type="EC" id="5.1.3.1"/>
    </reaction>
</comment>
<evidence type="ECO:0000313" key="12">
    <source>
        <dbReference type="Proteomes" id="UP000315017"/>
    </source>
</evidence>
<feature type="binding site" evidence="10">
    <location>
        <position position="153"/>
    </location>
    <ligand>
        <name>substrate</name>
    </ligand>
</feature>
<dbReference type="Proteomes" id="UP000315017">
    <property type="component" value="Chromosome"/>
</dbReference>
<dbReference type="SUPFAM" id="SSF51366">
    <property type="entry name" value="Ribulose-phoshate binding barrel"/>
    <property type="match status" value="1"/>
</dbReference>
<dbReference type="KEGG" id="aagg:ETAA8_13940"/>
<feature type="binding site" evidence="10">
    <location>
        <position position="120"/>
    </location>
    <ligand>
        <name>a divalent metal cation</name>
        <dbReference type="ChEBI" id="CHEBI:60240"/>
    </ligand>
</feature>
<evidence type="ECO:0000256" key="7">
    <source>
        <dbReference type="ARBA" id="ARBA00013188"/>
    </source>
</evidence>
<evidence type="ECO:0000256" key="5">
    <source>
        <dbReference type="ARBA" id="ARBA00001954"/>
    </source>
</evidence>
<dbReference type="EMBL" id="CP036274">
    <property type="protein sequence ID" value="QDU26316.1"/>
    <property type="molecule type" value="Genomic_DNA"/>
</dbReference>
<dbReference type="GO" id="GO:0005737">
    <property type="term" value="C:cytoplasm"/>
    <property type="evidence" value="ECO:0007669"/>
    <property type="project" value="UniProtKB-ARBA"/>
</dbReference>
<feature type="active site" description="Proton donor" evidence="10">
    <location>
        <position position="264"/>
    </location>
</feature>
<keyword evidence="10" id="KW-0119">Carbohydrate metabolism</keyword>
<comment type="function">
    <text evidence="10">Catalyzes the reversible epimerization of D-ribulose 5-phosphate to D-xylulose 5-phosphate.</text>
</comment>
<dbReference type="NCBIfam" id="NF004076">
    <property type="entry name" value="PRK05581.1-4"/>
    <property type="match status" value="1"/>
</dbReference>
<comment type="cofactor">
    <cofactor evidence="3">
        <name>Co(2+)</name>
        <dbReference type="ChEBI" id="CHEBI:48828"/>
    </cofactor>
</comment>
<dbReference type="Pfam" id="PF00834">
    <property type="entry name" value="Ribul_P_3_epim"/>
    <property type="match status" value="1"/>
</dbReference>
<name>A0A517Y7X0_9BACT</name>
<feature type="binding site" evidence="10">
    <location>
        <position position="95"/>
    </location>
    <ligand>
        <name>substrate</name>
    </ligand>
</feature>
<dbReference type="PANTHER" id="PTHR11749">
    <property type="entry name" value="RIBULOSE-5-PHOSPHATE-3-EPIMERASE"/>
    <property type="match status" value="1"/>
</dbReference>
<dbReference type="GO" id="GO:0019323">
    <property type="term" value="P:pentose catabolic process"/>
    <property type="evidence" value="ECO:0007669"/>
    <property type="project" value="UniProtKB-UniRule"/>
</dbReference>
<proteinExistence type="inferred from homology"/>
<dbReference type="HAMAP" id="MF_02227">
    <property type="entry name" value="RPE"/>
    <property type="match status" value="1"/>
</dbReference>
<comment type="cofactor">
    <cofactor evidence="4">
        <name>Zn(2+)</name>
        <dbReference type="ChEBI" id="CHEBI:29105"/>
    </cofactor>
</comment>
<evidence type="ECO:0000256" key="10">
    <source>
        <dbReference type="HAMAP-Rule" id="MF_02227"/>
    </source>
</evidence>
<comment type="pathway">
    <text evidence="10">Carbohydrate degradation.</text>
</comment>
<dbReference type="GO" id="GO:0046872">
    <property type="term" value="F:metal ion binding"/>
    <property type="evidence" value="ECO:0007669"/>
    <property type="project" value="UniProtKB-UniRule"/>
</dbReference>
<dbReference type="InterPro" id="IPR026019">
    <property type="entry name" value="Ribul_P_3_epim"/>
</dbReference>
<dbReference type="InterPro" id="IPR011060">
    <property type="entry name" value="RibuloseP-bd_barrel"/>
</dbReference>
<evidence type="ECO:0000256" key="3">
    <source>
        <dbReference type="ARBA" id="ARBA00001941"/>
    </source>
</evidence>
<comment type="cofactor">
    <cofactor evidence="5">
        <name>Fe(2+)</name>
        <dbReference type="ChEBI" id="CHEBI:29033"/>
    </cofactor>
</comment>
<dbReference type="FunFam" id="3.20.20.70:FF:000004">
    <property type="entry name" value="Ribulose-phosphate 3-epimerase"/>
    <property type="match status" value="1"/>
</dbReference>
<feature type="binding site" evidence="10">
    <location>
        <position position="264"/>
    </location>
    <ligand>
        <name>a divalent metal cation</name>
        <dbReference type="ChEBI" id="CHEBI:60240"/>
    </ligand>
</feature>
<dbReference type="InterPro" id="IPR000056">
    <property type="entry name" value="Ribul_P_3_epim-like"/>
</dbReference>
<dbReference type="InterPro" id="IPR013785">
    <property type="entry name" value="Aldolase_TIM"/>
</dbReference>
<evidence type="ECO:0000256" key="6">
    <source>
        <dbReference type="ARBA" id="ARBA00009541"/>
    </source>
</evidence>
<sequence>MLLTWRIRAGKIDLFGWQFCGNVGPVIHALWSQEWSAGDKDNVLSETGMAGLPKRTRDFVSQLLAQRLSRGSPEDMSASQSIDSLRGATPLVLPSLLQCDFANLEREVRTLEDAGIRALHLDVMDGNFVPNLSYGMPIVAALRKVTKLPLDVHLMIEKPERYLKQFAEAGSDLITFHVEAVADAQPLVNEIHSLGVKAGIALNPATPLGTLDAYLGAVDLILVMSVPAGFGGQKFHDVALDKLQTLNTQKQTGQLRPEVILEVDGGVNTSTIGRCAQAGAQWFVVGSAIFGQASYRPAVEQLTQLARL</sequence>
<dbReference type="Gene3D" id="3.20.20.70">
    <property type="entry name" value="Aldolase class I"/>
    <property type="match status" value="1"/>
</dbReference>
<dbReference type="GO" id="GO:0006098">
    <property type="term" value="P:pentose-phosphate shunt"/>
    <property type="evidence" value="ECO:0007669"/>
    <property type="project" value="UniProtKB-UniRule"/>
</dbReference>
<feature type="binding site" evidence="10">
    <location>
        <begin position="229"/>
        <end position="232"/>
    </location>
    <ligand>
        <name>substrate</name>
    </ligand>
</feature>
<protein>
    <recommendedName>
        <fullName evidence="7 10">Ribulose-phosphate 3-epimerase</fullName>
        <ecNumber evidence="7 10">5.1.3.1</ecNumber>
    </recommendedName>
</protein>
<accession>A0A517Y7X0</accession>
<evidence type="ECO:0000256" key="2">
    <source>
        <dbReference type="ARBA" id="ARBA00001936"/>
    </source>
</evidence>
<comment type="similarity">
    <text evidence="6 10">Belongs to the ribulose-phosphate 3-epimerase family.</text>
</comment>
<dbReference type="CDD" id="cd00429">
    <property type="entry name" value="RPE"/>
    <property type="match status" value="1"/>
</dbReference>
<keyword evidence="12" id="KW-1185">Reference proteome</keyword>